<keyword evidence="2" id="KW-0446">Lipid-binding</keyword>
<dbReference type="SUPFAM" id="SSF50814">
    <property type="entry name" value="Lipocalins"/>
    <property type="match status" value="1"/>
</dbReference>
<dbReference type="Gene3D" id="2.40.128.20">
    <property type="match status" value="1"/>
</dbReference>
<proteinExistence type="inferred from homology"/>
<dbReference type="PRINTS" id="PR00178">
    <property type="entry name" value="FATTYACIDBP"/>
</dbReference>
<protein>
    <recommendedName>
        <fullName evidence="4">Lipocalin/cytosolic fatty-acid binding domain-containing protein</fullName>
    </recommendedName>
</protein>
<dbReference type="OrthoDB" id="354351at2759"/>
<gene>
    <name evidence="5" type="ORF">DILT_LOCUS11026</name>
</gene>
<dbReference type="InterPro" id="IPR031259">
    <property type="entry name" value="ILBP"/>
</dbReference>
<dbReference type="CDD" id="cd00742">
    <property type="entry name" value="FABP"/>
    <property type="match status" value="1"/>
</dbReference>
<name>A0A3P7LE55_DIBLA</name>
<dbReference type="InterPro" id="IPR012674">
    <property type="entry name" value="Calycin"/>
</dbReference>
<dbReference type="Proteomes" id="UP000281553">
    <property type="component" value="Unassembled WGS sequence"/>
</dbReference>
<evidence type="ECO:0000313" key="6">
    <source>
        <dbReference type="Proteomes" id="UP000281553"/>
    </source>
</evidence>
<dbReference type="GO" id="GO:0008289">
    <property type="term" value="F:lipid binding"/>
    <property type="evidence" value="ECO:0007669"/>
    <property type="project" value="UniProtKB-KW"/>
</dbReference>
<reference evidence="5 6" key="1">
    <citation type="submission" date="2018-11" db="EMBL/GenBank/DDBJ databases">
        <authorList>
            <consortium name="Pathogen Informatics"/>
        </authorList>
    </citation>
    <scope>NUCLEOTIDE SEQUENCE [LARGE SCALE GENOMIC DNA]</scope>
</reference>
<sequence>MDKFIGTWKLENNENFVDYLNRLGAPALVSKFVNRQPVKVYIRQEGDEYIIESVTAAIKITTNFKLDETFEEPIMGESTAKNKSLIRLENGVLHYRQRGKKPREKKEQESNSTWSVDGDRLNVVS</sequence>
<evidence type="ECO:0000313" key="5">
    <source>
        <dbReference type="EMBL" id="VDN15195.1"/>
    </source>
</evidence>
<evidence type="ECO:0000259" key="4">
    <source>
        <dbReference type="Pfam" id="PF00061"/>
    </source>
</evidence>
<organism evidence="5 6">
    <name type="scientific">Dibothriocephalus latus</name>
    <name type="common">Fish tapeworm</name>
    <name type="synonym">Diphyllobothrium latum</name>
    <dbReference type="NCBI Taxonomy" id="60516"/>
    <lineage>
        <taxon>Eukaryota</taxon>
        <taxon>Metazoa</taxon>
        <taxon>Spiralia</taxon>
        <taxon>Lophotrochozoa</taxon>
        <taxon>Platyhelminthes</taxon>
        <taxon>Cestoda</taxon>
        <taxon>Eucestoda</taxon>
        <taxon>Diphyllobothriidea</taxon>
        <taxon>Diphyllobothriidae</taxon>
        <taxon>Dibothriocephalus</taxon>
    </lineage>
</organism>
<dbReference type="Pfam" id="PF00061">
    <property type="entry name" value="Lipocalin"/>
    <property type="match status" value="1"/>
</dbReference>
<evidence type="ECO:0000256" key="1">
    <source>
        <dbReference type="ARBA" id="ARBA00008390"/>
    </source>
</evidence>
<keyword evidence="6" id="KW-1185">Reference proteome</keyword>
<feature type="region of interest" description="Disordered" evidence="3">
    <location>
        <begin position="97"/>
        <end position="125"/>
    </location>
</feature>
<evidence type="ECO:0000256" key="3">
    <source>
        <dbReference type="SAM" id="MobiDB-lite"/>
    </source>
</evidence>
<evidence type="ECO:0000256" key="2">
    <source>
        <dbReference type="ARBA" id="ARBA00023121"/>
    </source>
</evidence>
<dbReference type="PANTHER" id="PTHR11955">
    <property type="entry name" value="FATTY ACID BINDING PROTEIN"/>
    <property type="match status" value="1"/>
</dbReference>
<dbReference type="AlphaFoldDB" id="A0A3P7LE55"/>
<dbReference type="InterPro" id="IPR000566">
    <property type="entry name" value="Lipocln_cytosolic_FA-bd_dom"/>
</dbReference>
<comment type="similarity">
    <text evidence="1">Belongs to the calycin superfamily. Fatty-acid binding protein (FABP) family.</text>
</comment>
<accession>A0A3P7LE55</accession>
<feature type="domain" description="Lipocalin/cytosolic fatty-acid binding" evidence="4">
    <location>
        <begin position="6"/>
        <end position="84"/>
    </location>
</feature>
<dbReference type="InterPro" id="IPR000463">
    <property type="entry name" value="Fatty_acid-bd"/>
</dbReference>
<dbReference type="EMBL" id="UYRU01061711">
    <property type="protein sequence ID" value="VDN15195.1"/>
    <property type="molecule type" value="Genomic_DNA"/>
</dbReference>